<sequence>MTMLRRSLIGVCQLTSTGDKERNFTECQALVREGAERGVKFLFLPEAFDYVAPSQEQTLSQAEPLEGDLIQRYLHLA</sequence>
<keyword evidence="3" id="KW-1185">Reference proteome</keyword>
<dbReference type="PANTHER" id="PTHR23088:SF27">
    <property type="entry name" value="DEAMINATED GLUTATHIONE AMIDASE"/>
    <property type="match status" value="1"/>
</dbReference>
<dbReference type="EMBL" id="BEZZ01127955">
    <property type="protein sequence ID" value="GCC44026.1"/>
    <property type="molecule type" value="Genomic_DNA"/>
</dbReference>
<dbReference type="Gene3D" id="3.60.110.10">
    <property type="entry name" value="Carbon-nitrogen hydrolase"/>
    <property type="match status" value="1"/>
</dbReference>
<dbReference type="OrthoDB" id="680339at2759"/>
<dbReference type="PANTHER" id="PTHR23088">
    <property type="entry name" value="NITRILASE-RELATED"/>
    <property type="match status" value="1"/>
</dbReference>
<dbReference type="AlphaFoldDB" id="A0A401TN18"/>
<dbReference type="Proteomes" id="UP000287033">
    <property type="component" value="Unassembled WGS sequence"/>
</dbReference>
<proteinExistence type="predicted"/>
<dbReference type="InterPro" id="IPR003010">
    <property type="entry name" value="C-N_Hydrolase"/>
</dbReference>
<reference evidence="2 3" key="1">
    <citation type="journal article" date="2018" name="Nat. Ecol. Evol.">
        <title>Shark genomes provide insights into elasmobranch evolution and the origin of vertebrates.</title>
        <authorList>
            <person name="Hara Y"/>
            <person name="Yamaguchi K"/>
            <person name="Onimaru K"/>
            <person name="Kadota M"/>
            <person name="Koyanagi M"/>
            <person name="Keeley SD"/>
            <person name="Tatsumi K"/>
            <person name="Tanaka K"/>
            <person name="Motone F"/>
            <person name="Kageyama Y"/>
            <person name="Nozu R"/>
            <person name="Adachi N"/>
            <person name="Nishimura O"/>
            <person name="Nakagawa R"/>
            <person name="Tanegashima C"/>
            <person name="Kiyatake I"/>
            <person name="Matsumoto R"/>
            <person name="Murakumo K"/>
            <person name="Nishida K"/>
            <person name="Terakita A"/>
            <person name="Kuratani S"/>
            <person name="Sato K"/>
            <person name="Hyodo S Kuraku.S."/>
        </authorList>
    </citation>
    <scope>NUCLEOTIDE SEQUENCE [LARGE SCALE GENOMIC DNA]</scope>
</reference>
<name>A0A401TN18_CHIPU</name>
<evidence type="ECO:0000259" key="1">
    <source>
        <dbReference type="Pfam" id="PF00795"/>
    </source>
</evidence>
<feature type="domain" description="CN hydrolase" evidence="1">
    <location>
        <begin position="9"/>
        <end position="77"/>
    </location>
</feature>
<gene>
    <name evidence="2" type="ORF">chiPu_0028280</name>
</gene>
<dbReference type="Pfam" id="PF00795">
    <property type="entry name" value="CN_hydrolase"/>
    <property type="match status" value="1"/>
</dbReference>
<evidence type="ECO:0000313" key="2">
    <source>
        <dbReference type="EMBL" id="GCC44026.1"/>
    </source>
</evidence>
<accession>A0A401TN18</accession>
<comment type="caution">
    <text evidence="2">The sequence shown here is derived from an EMBL/GenBank/DDBJ whole genome shotgun (WGS) entry which is preliminary data.</text>
</comment>
<dbReference type="STRING" id="137246.A0A401TN18"/>
<organism evidence="2 3">
    <name type="scientific">Chiloscyllium punctatum</name>
    <name type="common">Brownbanded bambooshark</name>
    <name type="synonym">Hemiscyllium punctatum</name>
    <dbReference type="NCBI Taxonomy" id="137246"/>
    <lineage>
        <taxon>Eukaryota</taxon>
        <taxon>Metazoa</taxon>
        <taxon>Chordata</taxon>
        <taxon>Craniata</taxon>
        <taxon>Vertebrata</taxon>
        <taxon>Chondrichthyes</taxon>
        <taxon>Elasmobranchii</taxon>
        <taxon>Galeomorphii</taxon>
        <taxon>Galeoidea</taxon>
        <taxon>Orectolobiformes</taxon>
        <taxon>Hemiscylliidae</taxon>
        <taxon>Chiloscyllium</taxon>
    </lineage>
</organism>
<protein>
    <recommendedName>
        <fullName evidence="1">CN hydrolase domain-containing protein</fullName>
    </recommendedName>
</protein>
<dbReference type="InterPro" id="IPR036526">
    <property type="entry name" value="C-N_Hydrolase_sf"/>
</dbReference>
<dbReference type="SUPFAM" id="SSF56317">
    <property type="entry name" value="Carbon-nitrogen hydrolase"/>
    <property type="match status" value="1"/>
</dbReference>
<evidence type="ECO:0000313" key="3">
    <source>
        <dbReference type="Proteomes" id="UP000287033"/>
    </source>
</evidence>
<dbReference type="OMA" id="PFIRRFR"/>
<feature type="non-terminal residue" evidence="2">
    <location>
        <position position="77"/>
    </location>
</feature>